<name>A0A3P3QQA3_9GAMM</name>
<organism evidence="1 2">
    <name type="scientific">Rheinheimera mesophila</name>
    <dbReference type="NCBI Taxonomy" id="1547515"/>
    <lineage>
        <taxon>Bacteria</taxon>
        <taxon>Pseudomonadati</taxon>
        <taxon>Pseudomonadota</taxon>
        <taxon>Gammaproteobacteria</taxon>
        <taxon>Chromatiales</taxon>
        <taxon>Chromatiaceae</taxon>
        <taxon>Rheinheimera</taxon>
    </lineage>
</organism>
<dbReference type="Proteomes" id="UP000276260">
    <property type="component" value="Unassembled WGS sequence"/>
</dbReference>
<gene>
    <name evidence="1" type="ORF">EIK76_03770</name>
</gene>
<evidence type="ECO:0000313" key="1">
    <source>
        <dbReference type="EMBL" id="RRJ23215.1"/>
    </source>
</evidence>
<dbReference type="AlphaFoldDB" id="A0A3P3QQA3"/>
<dbReference type="EMBL" id="RRCF01000001">
    <property type="protein sequence ID" value="RRJ23215.1"/>
    <property type="molecule type" value="Genomic_DNA"/>
</dbReference>
<protein>
    <recommendedName>
        <fullName evidence="3">Flagellar protein FliT</fullName>
    </recommendedName>
</protein>
<evidence type="ECO:0008006" key="3">
    <source>
        <dbReference type="Google" id="ProtNLM"/>
    </source>
</evidence>
<sequence>MTHLVSQLKDKRQQITQLLAQDEYSTEHFTLYWQEFDQLLRQLCENPQQTPDLQSILADNLQWVSLITEQVTSERSVVAARMLQLRKGKKAHQSYGDNN</sequence>
<comment type="caution">
    <text evidence="1">The sequence shown here is derived from an EMBL/GenBank/DDBJ whole genome shotgun (WGS) entry which is preliminary data.</text>
</comment>
<evidence type="ECO:0000313" key="2">
    <source>
        <dbReference type="Proteomes" id="UP000276260"/>
    </source>
</evidence>
<dbReference type="OrthoDB" id="5769691at2"/>
<dbReference type="RefSeq" id="WP_046520016.1">
    <property type="nucleotide sequence ID" value="NZ_LAVS01000022.1"/>
</dbReference>
<keyword evidence="2" id="KW-1185">Reference proteome</keyword>
<accession>A0A3P3QQA3</accession>
<reference evidence="1 2" key="1">
    <citation type="submission" date="2018-11" db="EMBL/GenBank/DDBJ databases">
        <title>Draft genome analysis of Rheinheimera mesophila isolated from an industrial waste site.</title>
        <authorList>
            <person name="Yu Q."/>
            <person name="Qi Y."/>
            <person name="Zhang H."/>
            <person name="Lu Y."/>
            <person name="Pu J."/>
        </authorList>
    </citation>
    <scope>NUCLEOTIDE SEQUENCE [LARGE SCALE GENOMIC DNA]</scope>
    <source>
        <strain evidence="1 2">IITR13</strain>
    </source>
</reference>
<proteinExistence type="predicted"/>